<name>A0A4Y2SPM8_ARAVE</name>
<reference evidence="2 3" key="1">
    <citation type="journal article" date="2019" name="Sci. Rep.">
        <title>Orb-weaving spider Araneus ventricosus genome elucidates the spidroin gene catalogue.</title>
        <authorList>
            <person name="Kono N."/>
            <person name="Nakamura H."/>
            <person name="Ohtoshi R."/>
            <person name="Moran D.A.P."/>
            <person name="Shinohara A."/>
            <person name="Yoshida Y."/>
            <person name="Fujiwara M."/>
            <person name="Mori M."/>
            <person name="Tomita M."/>
            <person name="Arakawa K."/>
        </authorList>
    </citation>
    <scope>NUCLEOTIDE SEQUENCE [LARGE SCALE GENOMIC DNA]</scope>
</reference>
<dbReference type="EMBL" id="BGPR01023181">
    <property type="protein sequence ID" value="GBN90147.1"/>
    <property type="molecule type" value="Genomic_DNA"/>
</dbReference>
<protein>
    <submittedName>
        <fullName evidence="2">Uncharacterized protein</fullName>
    </submittedName>
</protein>
<dbReference type="Proteomes" id="UP000499080">
    <property type="component" value="Unassembled WGS sequence"/>
</dbReference>
<keyword evidence="3" id="KW-1185">Reference proteome</keyword>
<feature type="region of interest" description="Disordered" evidence="1">
    <location>
        <begin position="1"/>
        <end position="21"/>
    </location>
</feature>
<dbReference type="AlphaFoldDB" id="A0A4Y2SPM8"/>
<evidence type="ECO:0000313" key="3">
    <source>
        <dbReference type="Proteomes" id="UP000499080"/>
    </source>
</evidence>
<evidence type="ECO:0000313" key="2">
    <source>
        <dbReference type="EMBL" id="GBN90147.1"/>
    </source>
</evidence>
<evidence type="ECO:0000256" key="1">
    <source>
        <dbReference type="SAM" id="MobiDB-lite"/>
    </source>
</evidence>
<gene>
    <name evidence="2" type="ORF">AVEN_240777_1</name>
</gene>
<organism evidence="2 3">
    <name type="scientific">Araneus ventricosus</name>
    <name type="common">Orbweaver spider</name>
    <name type="synonym">Epeira ventricosa</name>
    <dbReference type="NCBI Taxonomy" id="182803"/>
    <lineage>
        <taxon>Eukaryota</taxon>
        <taxon>Metazoa</taxon>
        <taxon>Ecdysozoa</taxon>
        <taxon>Arthropoda</taxon>
        <taxon>Chelicerata</taxon>
        <taxon>Arachnida</taxon>
        <taxon>Araneae</taxon>
        <taxon>Araneomorphae</taxon>
        <taxon>Entelegynae</taxon>
        <taxon>Araneoidea</taxon>
        <taxon>Araneidae</taxon>
        <taxon>Araneus</taxon>
    </lineage>
</organism>
<accession>A0A4Y2SPM8</accession>
<proteinExistence type="predicted"/>
<comment type="caution">
    <text evidence="2">The sequence shown here is derived from an EMBL/GenBank/DDBJ whole genome shotgun (WGS) entry which is preliminary data.</text>
</comment>
<sequence length="100" mass="10630">MCRNEQGPMKTIMATSIGPENKKTDVGIFNKGKKVSGIVPGTPLTQNRHACTTAFTACFCITEGHPKIANMTSQTNGGIAEAEIECAQNSSEGRENDNQA</sequence>